<protein>
    <submittedName>
        <fullName evidence="1">Uncharacterized protein</fullName>
    </submittedName>
</protein>
<evidence type="ECO:0000313" key="2">
    <source>
        <dbReference type="Proteomes" id="UP001054837"/>
    </source>
</evidence>
<evidence type="ECO:0000313" key="1">
    <source>
        <dbReference type="EMBL" id="GIX86927.1"/>
    </source>
</evidence>
<reference evidence="1 2" key="1">
    <citation type="submission" date="2021-06" db="EMBL/GenBank/DDBJ databases">
        <title>Caerostris darwini draft genome.</title>
        <authorList>
            <person name="Kono N."/>
            <person name="Arakawa K."/>
        </authorList>
    </citation>
    <scope>NUCLEOTIDE SEQUENCE [LARGE SCALE GENOMIC DNA]</scope>
</reference>
<dbReference type="AlphaFoldDB" id="A0AAV4NQ31"/>
<dbReference type="Proteomes" id="UP001054837">
    <property type="component" value="Unassembled WGS sequence"/>
</dbReference>
<name>A0AAV4NQ31_9ARAC</name>
<accession>A0AAV4NQ31</accession>
<keyword evidence="2" id="KW-1185">Reference proteome</keyword>
<gene>
    <name evidence="1" type="ORF">CDAR_550691</name>
</gene>
<proteinExistence type="predicted"/>
<comment type="caution">
    <text evidence="1">The sequence shown here is derived from an EMBL/GenBank/DDBJ whole genome shotgun (WGS) entry which is preliminary data.</text>
</comment>
<sequence length="102" mass="11700">MRRILRLKNISSTISSTTLQEIWSRALQILFGKKISLVSQKLQRTLNVPANTSPFSRKRDKPWLMANCRFHWDISSGSYLPPSAISFADKTSTLWIVNVDFS</sequence>
<organism evidence="1 2">
    <name type="scientific">Caerostris darwini</name>
    <dbReference type="NCBI Taxonomy" id="1538125"/>
    <lineage>
        <taxon>Eukaryota</taxon>
        <taxon>Metazoa</taxon>
        <taxon>Ecdysozoa</taxon>
        <taxon>Arthropoda</taxon>
        <taxon>Chelicerata</taxon>
        <taxon>Arachnida</taxon>
        <taxon>Araneae</taxon>
        <taxon>Araneomorphae</taxon>
        <taxon>Entelegynae</taxon>
        <taxon>Araneoidea</taxon>
        <taxon>Araneidae</taxon>
        <taxon>Caerostris</taxon>
    </lineage>
</organism>
<dbReference type="EMBL" id="BPLQ01001940">
    <property type="protein sequence ID" value="GIX86927.1"/>
    <property type="molecule type" value="Genomic_DNA"/>
</dbReference>